<evidence type="ECO:0000313" key="2">
    <source>
        <dbReference type="EMBL" id="MDQ2106702.1"/>
    </source>
</evidence>
<dbReference type="RefSeq" id="WP_306712245.1">
    <property type="nucleotide sequence ID" value="NZ_JAUJFI010000326.1"/>
</dbReference>
<feature type="domain" description="HTH luxR-type" evidence="1">
    <location>
        <begin position="42"/>
        <end position="107"/>
    </location>
</feature>
<organism evidence="2 3">
    <name type="scientific">Azospirillum isscasi</name>
    <dbReference type="NCBI Taxonomy" id="3053926"/>
    <lineage>
        <taxon>Bacteria</taxon>
        <taxon>Pseudomonadati</taxon>
        <taxon>Pseudomonadota</taxon>
        <taxon>Alphaproteobacteria</taxon>
        <taxon>Rhodospirillales</taxon>
        <taxon>Azospirillaceae</taxon>
        <taxon>Azospirillum</taxon>
    </lineage>
</organism>
<dbReference type="PROSITE" id="PS50043">
    <property type="entry name" value="HTH_LUXR_2"/>
    <property type="match status" value="1"/>
</dbReference>
<evidence type="ECO:0000259" key="1">
    <source>
        <dbReference type="PROSITE" id="PS50043"/>
    </source>
</evidence>
<protein>
    <submittedName>
        <fullName evidence="2">LuxR C-terminal-related transcriptional regulator</fullName>
    </submittedName>
</protein>
<evidence type="ECO:0000313" key="3">
    <source>
        <dbReference type="Proteomes" id="UP001227317"/>
    </source>
</evidence>
<feature type="non-terminal residue" evidence="2">
    <location>
        <position position="1"/>
    </location>
</feature>
<proteinExistence type="predicted"/>
<accession>A0ABU0WSA4</accession>
<dbReference type="Gene3D" id="1.10.10.10">
    <property type="entry name" value="Winged helix-like DNA-binding domain superfamily/Winged helix DNA-binding domain"/>
    <property type="match status" value="1"/>
</dbReference>
<name>A0ABU0WSA4_9PROT</name>
<comment type="caution">
    <text evidence="2">The sequence shown here is derived from an EMBL/GenBank/DDBJ whole genome shotgun (WGS) entry which is preliminary data.</text>
</comment>
<gene>
    <name evidence="2" type="ORF">QSG27_28705</name>
</gene>
<sequence>TRALGMEGNPRADESCLTAALSGCLLIAGVVNAFDVRLRGGFKAEIFPLDARERECLMRLAQGHRLQRIADAMGLTDRQVEKLTISARRKLHATTLPQALATALIFELIAL</sequence>
<dbReference type="InterPro" id="IPR036388">
    <property type="entry name" value="WH-like_DNA-bd_sf"/>
</dbReference>
<dbReference type="InterPro" id="IPR016032">
    <property type="entry name" value="Sig_transdc_resp-reg_C-effctor"/>
</dbReference>
<dbReference type="EMBL" id="JAUJFI010000326">
    <property type="protein sequence ID" value="MDQ2106702.1"/>
    <property type="molecule type" value="Genomic_DNA"/>
</dbReference>
<dbReference type="Pfam" id="PF00196">
    <property type="entry name" value="GerE"/>
    <property type="match status" value="1"/>
</dbReference>
<dbReference type="Proteomes" id="UP001227317">
    <property type="component" value="Unassembled WGS sequence"/>
</dbReference>
<reference evidence="2 3" key="1">
    <citation type="submission" date="2023-06" db="EMBL/GenBank/DDBJ databases">
        <title>Azospirillum isscasensis sp.nov, a bacterium isolated from rhizosphere soil of rice.</title>
        <authorList>
            <person name="Wang H."/>
        </authorList>
    </citation>
    <scope>NUCLEOTIDE SEQUENCE [LARGE SCALE GENOMIC DNA]</scope>
    <source>
        <strain evidence="2 3">C340-1</strain>
    </source>
</reference>
<keyword evidence="3" id="KW-1185">Reference proteome</keyword>
<dbReference type="InterPro" id="IPR000792">
    <property type="entry name" value="Tscrpt_reg_LuxR_C"/>
</dbReference>
<dbReference type="SUPFAM" id="SSF46894">
    <property type="entry name" value="C-terminal effector domain of the bipartite response regulators"/>
    <property type="match status" value="1"/>
</dbReference>
<dbReference type="SMART" id="SM00421">
    <property type="entry name" value="HTH_LUXR"/>
    <property type="match status" value="1"/>
</dbReference>